<evidence type="ECO:0000313" key="3">
    <source>
        <dbReference type="Proteomes" id="UP001058602"/>
    </source>
</evidence>
<reference evidence="2" key="1">
    <citation type="submission" date="2022-07" db="EMBL/GenBank/DDBJ databases">
        <title>Complete genome of Vibrio japonicus strain JCM 31412T and phylogenomic assessment of the Nereis clade of the genus Vibrio.</title>
        <authorList>
            <person name="Shlafstein M.D."/>
            <person name="Emsley S.A."/>
            <person name="Ushijima B."/>
            <person name="Videau P."/>
            <person name="Saw J.H."/>
        </authorList>
    </citation>
    <scope>NUCLEOTIDE SEQUENCE</scope>
    <source>
        <strain evidence="2">JCM 31412</strain>
    </source>
</reference>
<name>A0ABY5LGR0_9VIBR</name>
<sequence length="57" mass="6218">MKKLLLVFVSLLLSSGAMATSPASSNAGPWVDCLYQDGSVNYEPLMMCEMKGGKRKY</sequence>
<keyword evidence="1" id="KW-0732">Signal</keyword>
<evidence type="ECO:0000256" key="1">
    <source>
        <dbReference type="SAM" id="SignalP"/>
    </source>
</evidence>
<feature type="chain" id="PRO_5046329353" description="DUF333 domain-containing protein" evidence="1">
    <location>
        <begin position="20"/>
        <end position="57"/>
    </location>
</feature>
<dbReference type="RefSeq" id="WP_257084955.1">
    <property type="nucleotide sequence ID" value="NZ_CP102096.1"/>
</dbReference>
<dbReference type="Proteomes" id="UP001058602">
    <property type="component" value="Chromosome 1"/>
</dbReference>
<evidence type="ECO:0008006" key="4">
    <source>
        <dbReference type="Google" id="ProtNLM"/>
    </source>
</evidence>
<organism evidence="2 3">
    <name type="scientific">Vibrio japonicus</name>
    <dbReference type="NCBI Taxonomy" id="1824638"/>
    <lineage>
        <taxon>Bacteria</taxon>
        <taxon>Pseudomonadati</taxon>
        <taxon>Pseudomonadota</taxon>
        <taxon>Gammaproteobacteria</taxon>
        <taxon>Vibrionales</taxon>
        <taxon>Vibrionaceae</taxon>
        <taxon>Vibrio</taxon>
    </lineage>
</organism>
<gene>
    <name evidence="2" type="ORF">NP165_03510</name>
</gene>
<accession>A0ABY5LGR0</accession>
<keyword evidence="3" id="KW-1185">Reference proteome</keyword>
<proteinExistence type="predicted"/>
<evidence type="ECO:0000313" key="2">
    <source>
        <dbReference type="EMBL" id="UUM31232.1"/>
    </source>
</evidence>
<dbReference type="EMBL" id="CP102096">
    <property type="protein sequence ID" value="UUM31232.1"/>
    <property type="molecule type" value="Genomic_DNA"/>
</dbReference>
<feature type="signal peptide" evidence="1">
    <location>
        <begin position="1"/>
        <end position="19"/>
    </location>
</feature>
<protein>
    <recommendedName>
        <fullName evidence="4">DUF333 domain-containing protein</fullName>
    </recommendedName>
</protein>